<feature type="compositionally biased region" description="Polar residues" evidence="1">
    <location>
        <begin position="165"/>
        <end position="174"/>
    </location>
</feature>
<evidence type="ECO:0000256" key="1">
    <source>
        <dbReference type="SAM" id="MobiDB-lite"/>
    </source>
</evidence>
<dbReference type="EMBL" id="CAJHIT010000004">
    <property type="protein sequence ID" value="CAD6500613.1"/>
    <property type="molecule type" value="Genomic_DNA"/>
</dbReference>
<feature type="region of interest" description="Disordered" evidence="1">
    <location>
        <begin position="234"/>
        <end position="306"/>
    </location>
</feature>
<feature type="compositionally biased region" description="Basic and acidic residues" evidence="1">
    <location>
        <begin position="114"/>
        <end position="145"/>
    </location>
</feature>
<evidence type="ECO:0000313" key="4">
    <source>
        <dbReference type="Proteomes" id="UP000683417"/>
    </source>
</evidence>
<organism evidence="3 4">
    <name type="scientific">Blumeria graminis f. sp. triticale</name>
    <dbReference type="NCBI Taxonomy" id="1689686"/>
    <lineage>
        <taxon>Eukaryota</taxon>
        <taxon>Fungi</taxon>
        <taxon>Dikarya</taxon>
        <taxon>Ascomycota</taxon>
        <taxon>Pezizomycotina</taxon>
        <taxon>Leotiomycetes</taxon>
        <taxon>Erysiphales</taxon>
        <taxon>Erysiphaceae</taxon>
        <taxon>Blumeria</taxon>
    </lineage>
</organism>
<evidence type="ECO:0000313" key="3">
    <source>
        <dbReference type="EMBL" id="CAD6500613.1"/>
    </source>
</evidence>
<keyword evidence="2" id="KW-0472">Membrane</keyword>
<feature type="region of interest" description="Disordered" evidence="1">
    <location>
        <begin position="114"/>
        <end position="201"/>
    </location>
</feature>
<keyword evidence="2" id="KW-1133">Transmembrane helix</keyword>
<protein>
    <submittedName>
        <fullName evidence="3">BgTH12-06323</fullName>
    </submittedName>
</protein>
<feature type="compositionally biased region" description="Basic residues" evidence="1">
    <location>
        <begin position="180"/>
        <end position="199"/>
    </location>
</feature>
<accession>A0A9W4CXL7</accession>
<dbReference type="AlphaFoldDB" id="A0A9W4CXL7"/>
<feature type="compositionally biased region" description="Basic and acidic residues" evidence="1">
    <location>
        <begin position="234"/>
        <end position="273"/>
    </location>
</feature>
<name>A0A9W4CXL7_BLUGR</name>
<keyword evidence="2" id="KW-0812">Transmembrane</keyword>
<feature type="compositionally biased region" description="Basic and acidic residues" evidence="1">
    <location>
        <begin position="152"/>
        <end position="161"/>
    </location>
</feature>
<feature type="transmembrane region" description="Helical" evidence="2">
    <location>
        <begin position="203"/>
        <end position="228"/>
    </location>
</feature>
<reference evidence="3" key="1">
    <citation type="submission" date="2020-10" db="EMBL/GenBank/DDBJ databases">
        <authorList>
            <person name="Muller C M."/>
        </authorList>
    </citation>
    <scope>NUCLEOTIDE SEQUENCE</scope>
    <source>
        <strain evidence="3">THUN-12</strain>
    </source>
</reference>
<proteinExistence type="predicted"/>
<feature type="compositionally biased region" description="Basic and acidic residues" evidence="1">
    <location>
        <begin position="288"/>
        <end position="306"/>
    </location>
</feature>
<comment type="caution">
    <text evidence="3">The sequence shown here is derived from an EMBL/GenBank/DDBJ whole genome shotgun (WGS) entry which is preliminary data.</text>
</comment>
<sequence>MLDYLTPLAQFPPNLIVTLLESPHTTTIKISTHPIRMYSTMIKRVIIITFMGIGLVEDITGSPLTAKIQHSTGNMAELKSRGTSAVGATVLATVFGNALGGILSPKFVELGKKHAENAEKKKNKSQESLDEDNPRPKKSKSKEESSSSVEPTSRKEDKEIAEADNLSSKDSVTSGVAKAKPLRRRNGAKIRSLRRRRLNSSKVLKGSSTAVGTVGTTALGAAVFNYFFAKKEAENQIKTDKEAKKKSKEDDTSKSGSDDSPKDKPSEKTKDDSTVNTKSEPSGQVTADKPRTELGQDDKQKLAGPL</sequence>
<feature type="compositionally biased region" description="Polar residues" evidence="1">
    <location>
        <begin position="275"/>
        <end position="285"/>
    </location>
</feature>
<dbReference type="Proteomes" id="UP000683417">
    <property type="component" value="Unassembled WGS sequence"/>
</dbReference>
<evidence type="ECO:0000256" key="2">
    <source>
        <dbReference type="SAM" id="Phobius"/>
    </source>
</evidence>
<gene>
    <name evidence="3" type="ORF">BGTH12_LOCUS1971</name>
</gene>